<dbReference type="PROSITE" id="PS51353">
    <property type="entry name" value="ARSC"/>
    <property type="match status" value="1"/>
</dbReference>
<dbReference type="Pfam" id="PF03960">
    <property type="entry name" value="ArsC"/>
    <property type="match status" value="1"/>
</dbReference>
<comment type="caution">
    <text evidence="4">The sequence shown here is derived from an EMBL/GenBank/DDBJ whole genome shotgun (WGS) entry which is preliminary data.</text>
</comment>
<gene>
    <name evidence="4" type="primary">arsC</name>
    <name evidence="4" type="ORF">GTQ34_04260</name>
</gene>
<comment type="similarity">
    <text evidence="1 3">Belongs to the ArsC family.</text>
</comment>
<dbReference type="PANTHER" id="PTHR30041">
    <property type="entry name" value="ARSENATE REDUCTASE"/>
    <property type="match status" value="1"/>
</dbReference>
<name>A0A964TA96_9FLAO</name>
<reference evidence="4" key="1">
    <citation type="submission" date="2020-01" db="EMBL/GenBank/DDBJ databases">
        <title>Muricauda ochracea sp. nov., isolated from a tidal flat of Garorim bay in Korea.</title>
        <authorList>
            <person name="Kim D."/>
            <person name="Yoo Y."/>
            <person name="Kim J.-J."/>
        </authorList>
    </citation>
    <scope>NUCLEOTIDE SEQUENCE</scope>
    <source>
        <strain evidence="4">JGD-17</strain>
    </source>
</reference>
<dbReference type="GO" id="GO:0008794">
    <property type="term" value="F:arsenate reductase (glutaredoxin) activity"/>
    <property type="evidence" value="ECO:0007669"/>
    <property type="project" value="UniProtKB-EC"/>
</dbReference>
<dbReference type="NCBIfam" id="TIGR00014">
    <property type="entry name" value="arsC"/>
    <property type="match status" value="1"/>
</dbReference>
<keyword evidence="5" id="KW-1185">Reference proteome</keyword>
<evidence type="ECO:0000313" key="5">
    <source>
        <dbReference type="Proteomes" id="UP000667650"/>
    </source>
</evidence>
<evidence type="ECO:0000256" key="2">
    <source>
        <dbReference type="ARBA" id="ARBA00023002"/>
    </source>
</evidence>
<dbReference type="InterPro" id="IPR006660">
    <property type="entry name" value="Arsenate_reductase-like"/>
</dbReference>
<dbReference type="PANTHER" id="PTHR30041:SF4">
    <property type="entry name" value="ARSENATE REDUCTASE"/>
    <property type="match status" value="1"/>
</dbReference>
<dbReference type="InterPro" id="IPR006659">
    <property type="entry name" value="Arsenate_reductase"/>
</dbReference>
<dbReference type="Proteomes" id="UP000667650">
    <property type="component" value="Unassembled WGS sequence"/>
</dbReference>
<dbReference type="EMBL" id="JAAABI010000001">
    <property type="protein sequence ID" value="NAY91125.1"/>
    <property type="molecule type" value="Genomic_DNA"/>
</dbReference>
<protein>
    <submittedName>
        <fullName evidence="4">Arsenate reductase (Glutaredoxin)</fullName>
        <ecNumber evidence="4">1.20.4.1</ecNumber>
    </submittedName>
</protein>
<sequence>MLKIYHNPRCRKSREGLALLEESGQEFEVVKYLENIPTEEELKTVIQYLGVAPEGLVRKNEAIWKEKYKGKSLSDDEIVQAMVQNPKLIERPIVVKGTKAVLGRPPENIKALL</sequence>
<keyword evidence="2 4" id="KW-0560">Oxidoreductase</keyword>
<dbReference type="CDD" id="cd03034">
    <property type="entry name" value="ArsC_ArsC"/>
    <property type="match status" value="1"/>
</dbReference>
<dbReference type="EC" id="1.20.4.1" evidence="4"/>
<organism evidence="4 5">
    <name type="scientific">Flagellimonas ochracea</name>
    <dbReference type="NCBI Taxonomy" id="2696472"/>
    <lineage>
        <taxon>Bacteria</taxon>
        <taxon>Pseudomonadati</taxon>
        <taxon>Bacteroidota</taxon>
        <taxon>Flavobacteriia</taxon>
        <taxon>Flavobacteriales</taxon>
        <taxon>Flavobacteriaceae</taxon>
        <taxon>Flagellimonas</taxon>
    </lineage>
</organism>
<evidence type="ECO:0000313" key="4">
    <source>
        <dbReference type="EMBL" id="NAY91125.1"/>
    </source>
</evidence>
<dbReference type="SUPFAM" id="SSF52833">
    <property type="entry name" value="Thioredoxin-like"/>
    <property type="match status" value="1"/>
</dbReference>
<proteinExistence type="inferred from homology"/>
<dbReference type="InterPro" id="IPR036249">
    <property type="entry name" value="Thioredoxin-like_sf"/>
</dbReference>
<dbReference type="AlphaFoldDB" id="A0A964TA96"/>
<dbReference type="Gene3D" id="3.40.30.10">
    <property type="entry name" value="Glutaredoxin"/>
    <property type="match status" value="1"/>
</dbReference>
<evidence type="ECO:0000256" key="3">
    <source>
        <dbReference type="PROSITE-ProRule" id="PRU01282"/>
    </source>
</evidence>
<dbReference type="RefSeq" id="WP_166522509.1">
    <property type="nucleotide sequence ID" value="NZ_JAAABI010000001.1"/>
</dbReference>
<accession>A0A964TA96</accession>
<evidence type="ECO:0000256" key="1">
    <source>
        <dbReference type="ARBA" id="ARBA00007198"/>
    </source>
</evidence>